<accession>A0ABS2JLJ9</accession>
<reference evidence="3 4" key="1">
    <citation type="submission" date="2021-02" db="EMBL/GenBank/DDBJ databases">
        <authorList>
            <person name="Lee D.-H."/>
        </authorList>
    </citation>
    <scope>NUCLEOTIDE SEQUENCE [LARGE SCALE GENOMIC DNA]</scope>
    <source>
        <strain evidence="3 4">MMS20-R2-29</strain>
    </source>
</reference>
<dbReference type="InterPro" id="IPR011990">
    <property type="entry name" value="TPR-like_helical_dom_sf"/>
</dbReference>
<dbReference type="Proteomes" id="UP000809587">
    <property type="component" value="Unassembled WGS sequence"/>
</dbReference>
<dbReference type="InterPro" id="IPR001387">
    <property type="entry name" value="Cro/C1-type_HTH"/>
</dbReference>
<dbReference type="Gene3D" id="1.10.260.40">
    <property type="entry name" value="lambda repressor-like DNA-binding domains"/>
    <property type="match status" value="1"/>
</dbReference>
<dbReference type="PROSITE" id="PS50943">
    <property type="entry name" value="HTH_CROC1"/>
    <property type="match status" value="1"/>
</dbReference>
<name>A0ABS2JLJ9_9ACTN</name>
<comment type="caution">
    <text evidence="3">The sequence shown here is derived from an EMBL/GenBank/DDBJ whole genome shotgun (WGS) entry which is preliminary data.</text>
</comment>
<sequence length="520" mass="56034">MMWMLITPEQVTESQKALGAQLTAWRAAAGLTQASLAARIRYSRSTVANLEIGRSQSPASFWQLADQALSADGALIAQHRKVAELQARYRAQSALAREQARMARIAAALPPIARDDDGPLSSSRQPAVAAGAADPRARAHPATPSNGVHAIVDTMPNTAAPLSAVADIALTPDEEHRDGVATATLEVMSDGQAMSFRVTRRTLLELAAGLTALKAAGPVGASRPTAVDPAVVDHFAELRALLVQADDKLGGRTILATVEQQITQIAALRRQARGQLRDRLLSTEARWSEFGGWLSDDLGDRAAGDRWLDRASGMAQEADDREFSSYVLARRAQRMVGTGDDDRIVGLARAASRHPDVPPLVHAFAAVQEAHGSTLDNDTAGFQTAMERAHTLVATDSATDDEHALGSFCTPPYLAAQEGEGWLRLNQPHRAITSFTTAVNHWPDRYRRERGMYLSRTAHAYLAAAEPEQAATTADEALTLATTTGSARVHRDILALTRQLKPFSYHQRVRELLDRVAATG</sequence>
<dbReference type="InterPro" id="IPR010982">
    <property type="entry name" value="Lambda_DNA-bd_dom_sf"/>
</dbReference>
<proteinExistence type="predicted"/>
<dbReference type="SUPFAM" id="SSF48452">
    <property type="entry name" value="TPR-like"/>
    <property type="match status" value="1"/>
</dbReference>
<keyword evidence="4" id="KW-1185">Reference proteome</keyword>
<dbReference type="EMBL" id="JAFEUO010000015">
    <property type="protein sequence ID" value="MBM7086905.1"/>
    <property type="molecule type" value="Genomic_DNA"/>
</dbReference>
<evidence type="ECO:0000313" key="3">
    <source>
        <dbReference type="EMBL" id="MBM7086905.1"/>
    </source>
</evidence>
<evidence type="ECO:0000256" key="1">
    <source>
        <dbReference type="SAM" id="MobiDB-lite"/>
    </source>
</evidence>
<gene>
    <name evidence="3" type="ORF">JQN84_30720</name>
</gene>
<dbReference type="Pfam" id="PF13560">
    <property type="entry name" value="HTH_31"/>
    <property type="match status" value="1"/>
</dbReference>
<protein>
    <submittedName>
        <fullName evidence="3">Helix-turn-helix domain-containing protein</fullName>
    </submittedName>
</protein>
<dbReference type="SMART" id="SM00530">
    <property type="entry name" value="HTH_XRE"/>
    <property type="match status" value="1"/>
</dbReference>
<evidence type="ECO:0000313" key="4">
    <source>
        <dbReference type="Proteomes" id="UP000809587"/>
    </source>
</evidence>
<evidence type="ECO:0000259" key="2">
    <source>
        <dbReference type="PROSITE" id="PS50943"/>
    </source>
</evidence>
<feature type="compositionally biased region" description="Low complexity" evidence="1">
    <location>
        <begin position="124"/>
        <end position="134"/>
    </location>
</feature>
<dbReference type="CDD" id="cd00093">
    <property type="entry name" value="HTH_XRE"/>
    <property type="match status" value="1"/>
</dbReference>
<feature type="region of interest" description="Disordered" evidence="1">
    <location>
        <begin position="113"/>
        <end position="150"/>
    </location>
</feature>
<feature type="domain" description="HTH cro/C1-type" evidence="2">
    <location>
        <begin position="22"/>
        <end position="66"/>
    </location>
</feature>
<organism evidence="3 4">
    <name type="scientific">Micromonospora humidisoli</name>
    <dbReference type="NCBI Taxonomy" id="2807622"/>
    <lineage>
        <taxon>Bacteria</taxon>
        <taxon>Bacillati</taxon>
        <taxon>Actinomycetota</taxon>
        <taxon>Actinomycetes</taxon>
        <taxon>Micromonosporales</taxon>
        <taxon>Micromonosporaceae</taxon>
        <taxon>Micromonospora</taxon>
    </lineage>
</organism>
<dbReference type="SUPFAM" id="SSF47413">
    <property type="entry name" value="lambda repressor-like DNA-binding domains"/>
    <property type="match status" value="1"/>
</dbReference>